<evidence type="ECO:0000313" key="2">
    <source>
        <dbReference type="EMBL" id="CDW42797.1"/>
    </source>
</evidence>
<keyword evidence="1" id="KW-1133">Transmembrane helix</keyword>
<keyword evidence="1" id="KW-0472">Membrane</keyword>
<reference evidence="2" key="1">
    <citation type="submission" date="2014-05" db="EMBL/GenBank/DDBJ databases">
        <authorList>
            <person name="Chronopoulou M."/>
        </authorList>
    </citation>
    <scope>NUCLEOTIDE SEQUENCE</scope>
    <source>
        <tissue evidence="2">Whole organism</tissue>
    </source>
</reference>
<name>A0A0K2UY59_LEPSM</name>
<feature type="non-terminal residue" evidence="2">
    <location>
        <position position="1"/>
    </location>
</feature>
<protein>
    <submittedName>
        <fullName evidence="2">Uncharacterized protein</fullName>
    </submittedName>
</protein>
<sequence length="67" mass="8219">SPKVDIPEIFIFFKFYSFTILLFSFVWREWDYTLRERTQRPNSTLTFPKRRRINANISFLNILESNP</sequence>
<dbReference type="AlphaFoldDB" id="A0A0K2UY59"/>
<proteinExistence type="predicted"/>
<feature type="transmembrane region" description="Helical" evidence="1">
    <location>
        <begin position="6"/>
        <end position="27"/>
    </location>
</feature>
<evidence type="ECO:0000256" key="1">
    <source>
        <dbReference type="SAM" id="Phobius"/>
    </source>
</evidence>
<accession>A0A0K2UY59</accession>
<organism evidence="2">
    <name type="scientific">Lepeophtheirus salmonis</name>
    <name type="common">Salmon louse</name>
    <name type="synonym">Caligus salmonis</name>
    <dbReference type="NCBI Taxonomy" id="72036"/>
    <lineage>
        <taxon>Eukaryota</taxon>
        <taxon>Metazoa</taxon>
        <taxon>Ecdysozoa</taxon>
        <taxon>Arthropoda</taxon>
        <taxon>Crustacea</taxon>
        <taxon>Multicrustacea</taxon>
        <taxon>Hexanauplia</taxon>
        <taxon>Copepoda</taxon>
        <taxon>Siphonostomatoida</taxon>
        <taxon>Caligidae</taxon>
        <taxon>Lepeophtheirus</taxon>
    </lineage>
</organism>
<keyword evidence="1" id="KW-0812">Transmembrane</keyword>
<dbReference type="EMBL" id="HACA01025436">
    <property type="protein sequence ID" value="CDW42797.1"/>
    <property type="molecule type" value="Transcribed_RNA"/>
</dbReference>